<gene>
    <name evidence="2" type="ORF">M419DRAFT_8704</name>
</gene>
<dbReference type="KEGG" id="trr:M419DRAFT_8704"/>
<accession>A0A024S9I9</accession>
<dbReference type="HOGENOM" id="CLU_612592_0_0_1"/>
<dbReference type="AlphaFoldDB" id="A0A024S9I9"/>
<sequence>MKLPPSSAAIQSIPTMSTSNDDTISISSSQGEQSSGSSNPHPTSSTSISSSNKQSPAGSSDKENKPPRGPSSQPSDALLPQLARPLLPSFDAAHHGWDASNVPTAKCDLCHKQRCGTLQKCRVCKLSICHDCCVGDRLKNDRRHSIDAAAVNWDVPPSLRKRRFRAIESRPEPPKGVKKQRIIIKRRVPGRGRSGEPSAAGEARDGLASPRVMLDGAASTPDSEGYREEAGRLQQHRDYGHAGLVEAAPEPPRLSVAREASNPTAGRAQRQDTMPATHDARYQLETGNLEHSRLPSVRHSYGDDGHGRRYRAFSNEDPFYAAPAREQQARFPVPQTDGYSQAAQSWPVLPPIAALLSGRLPSLPPRATPEMHSRPQQRFYHEDQPVASEAWPLNEYVSSLGTGLANAARTRHASSGKPLDQCLRDELHAVWTSPAFIGEDRDAGFRYRRLLSAAYYASTCLGLPPRGNAAREWMCQEEQKLWEMGYESIKSVPLMDFLHEVGVRYLRQAQC</sequence>
<dbReference type="OrthoDB" id="5145552at2759"/>
<evidence type="ECO:0000313" key="2">
    <source>
        <dbReference type="EMBL" id="ETS01733.1"/>
    </source>
</evidence>
<proteinExistence type="predicted"/>
<feature type="region of interest" description="Disordered" evidence="1">
    <location>
        <begin position="1"/>
        <end position="78"/>
    </location>
</feature>
<protein>
    <submittedName>
        <fullName evidence="2">Uncharacterized protein</fullName>
    </submittedName>
</protein>
<dbReference type="Proteomes" id="UP000024376">
    <property type="component" value="Unassembled WGS sequence"/>
</dbReference>
<evidence type="ECO:0000313" key="3">
    <source>
        <dbReference type="Proteomes" id="UP000024376"/>
    </source>
</evidence>
<feature type="compositionally biased region" description="Low complexity" evidence="1">
    <location>
        <begin position="17"/>
        <end position="55"/>
    </location>
</feature>
<feature type="region of interest" description="Disordered" evidence="1">
    <location>
        <begin position="187"/>
        <end position="230"/>
    </location>
</feature>
<name>A0A024S9I9_HYPJR</name>
<reference evidence="3" key="1">
    <citation type="journal article" date="2013" name="Ind. Biotechnol.">
        <title>Comparative genomics analysis of Trichoderma reesei strains.</title>
        <authorList>
            <person name="Koike H."/>
            <person name="Aerts A."/>
            <person name="LaButti K."/>
            <person name="Grigoriev I.V."/>
            <person name="Baker S.E."/>
        </authorList>
    </citation>
    <scope>NUCLEOTIDE SEQUENCE [LARGE SCALE GENOMIC DNA]</scope>
    <source>
        <strain evidence="3">ATCC 56765 / BCRC 32924 / NRRL 11460 / Rut C-30</strain>
    </source>
</reference>
<evidence type="ECO:0000256" key="1">
    <source>
        <dbReference type="SAM" id="MobiDB-lite"/>
    </source>
</evidence>
<dbReference type="EMBL" id="KI911147">
    <property type="protein sequence ID" value="ETS01733.1"/>
    <property type="molecule type" value="Genomic_DNA"/>
</dbReference>
<organism evidence="2 3">
    <name type="scientific">Hypocrea jecorina (strain ATCC 56765 / BCRC 32924 / NRRL 11460 / Rut C-30)</name>
    <name type="common">Trichoderma reesei</name>
    <dbReference type="NCBI Taxonomy" id="1344414"/>
    <lineage>
        <taxon>Eukaryota</taxon>
        <taxon>Fungi</taxon>
        <taxon>Dikarya</taxon>
        <taxon>Ascomycota</taxon>
        <taxon>Pezizomycotina</taxon>
        <taxon>Sordariomycetes</taxon>
        <taxon>Hypocreomycetidae</taxon>
        <taxon>Hypocreales</taxon>
        <taxon>Hypocreaceae</taxon>
        <taxon>Trichoderma</taxon>
    </lineage>
</organism>